<feature type="compositionally biased region" description="Acidic residues" evidence="1">
    <location>
        <begin position="1035"/>
        <end position="1044"/>
    </location>
</feature>
<dbReference type="RefSeq" id="WP_144914877.1">
    <property type="nucleotide sequence ID" value="NZ_VLLI01000011.1"/>
</dbReference>
<dbReference type="GO" id="GO:0090313">
    <property type="term" value="P:regulation of protein targeting to membrane"/>
    <property type="evidence" value="ECO:0007669"/>
    <property type="project" value="TreeGrafter"/>
</dbReference>
<feature type="domain" description="AsmA" evidence="3">
    <location>
        <begin position="11"/>
        <end position="184"/>
    </location>
</feature>
<dbReference type="InterPro" id="IPR052894">
    <property type="entry name" value="AsmA-related"/>
</dbReference>
<feature type="transmembrane region" description="Helical" evidence="2">
    <location>
        <begin position="12"/>
        <end position="34"/>
    </location>
</feature>
<protein>
    <submittedName>
        <fullName evidence="4">AsmA protein</fullName>
    </submittedName>
</protein>
<organism evidence="4 5">
    <name type="scientific">Mucilaginibacter frigoritolerans</name>
    <dbReference type="NCBI Taxonomy" id="652788"/>
    <lineage>
        <taxon>Bacteria</taxon>
        <taxon>Pseudomonadati</taxon>
        <taxon>Bacteroidota</taxon>
        <taxon>Sphingobacteriia</taxon>
        <taxon>Sphingobacteriales</taxon>
        <taxon>Sphingobacteriaceae</taxon>
        <taxon>Mucilaginibacter</taxon>
    </lineage>
</organism>
<evidence type="ECO:0000256" key="2">
    <source>
        <dbReference type="SAM" id="Phobius"/>
    </source>
</evidence>
<dbReference type="GO" id="GO:0005886">
    <property type="term" value="C:plasma membrane"/>
    <property type="evidence" value="ECO:0007669"/>
    <property type="project" value="TreeGrafter"/>
</dbReference>
<reference evidence="4 5" key="1">
    <citation type="submission" date="2019-07" db="EMBL/GenBank/DDBJ databases">
        <title>Genomic Encyclopedia of Archaeal and Bacterial Type Strains, Phase II (KMG-II): from individual species to whole genera.</title>
        <authorList>
            <person name="Goeker M."/>
        </authorList>
    </citation>
    <scope>NUCLEOTIDE SEQUENCE [LARGE SCALE GENOMIC DNA]</scope>
    <source>
        <strain evidence="4 5">ATCC BAA-1854</strain>
    </source>
</reference>
<keyword evidence="2" id="KW-1133">Transmembrane helix</keyword>
<dbReference type="PANTHER" id="PTHR30441:SF8">
    <property type="entry name" value="DUF748 DOMAIN-CONTAINING PROTEIN"/>
    <property type="match status" value="1"/>
</dbReference>
<evidence type="ECO:0000313" key="4">
    <source>
        <dbReference type="EMBL" id="TWI97271.1"/>
    </source>
</evidence>
<keyword evidence="5" id="KW-1185">Reference proteome</keyword>
<evidence type="ECO:0000313" key="5">
    <source>
        <dbReference type="Proteomes" id="UP000317010"/>
    </source>
</evidence>
<comment type="caution">
    <text evidence="4">The sequence shown here is derived from an EMBL/GenBank/DDBJ whole genome shotgun (WGS) entry which is preliminary data.</text>
</comment>
<dbReference type="PANTHER" id="PTHR30441">
    <property type="entry name" value="DUF748 DOMAIN-CONTAINING PROTEIN"/>
    <property type="match status" value="1"/>
</dbReference>
<dbReference type="Proteomes" id="UP000317010">
    <property type="component" value="Unassembled WGS sequence"/>
</dbReference>
<dbReference type="AlphaFoldDB" id="A0A562TUG8"/>
<dbReference type="InterPro" id="IPR007844">
    <property type="entry name" value="AsmA"/>
</dbReference>
<gene>
    <name evidence="4" type="ORF">JN11_03732</name>
</gene>
<accession>A0A562TUG8</accession>
<name>A0A562TUG8_9SPHI</name>
<proteinExistence type="predicted"/>
<keyword evidence="2" id="KW-0812">Transmembrane</keyword>
<evidence type="ECO:0000256" key="1">
    <source>
        <dbReference type="SAM" id="MobiDB-lite"/>
    </source>
</evidence>
<dbReference type="EMBL" id="VLLI01000011">
    <property type="protein sequence ID" value="TWI97271.1"/>
    <property type="molecule type" value="Genomic_DNA"/>
</dbReference>
<dbReference type="OrthoDB" id="596403at2"/>
<feature type="region of interest" description="Disordered" evidence="1">
    <location>
        <begin position="1025"/>
        <end position="1044"/>
    </location>
</feature>
<keyword evidence="2" id="KW-0472">Membrane</keyword>
<evidence type="ECO:0000259" key="3">
    <source>
        <dbReference type="Pfam" id="PF05170"/>
    </source>
</evidence>
<dbReference type="Pfam" id="PF05170">
    <property type="entry name" value="AsmA"/>
    <property type="match status" value="1"/>
</dbReference>
<sequence>MSSSVTHKLLKAVKIAAITTASLLLLLFALPYLFPQTVSTKIKQWANGSINGQLQFSGTGLSFFKHFPSLTLTLYDLSLKGSAPFQNDTLIAAKEVSFGIDLSSVFEKKITINKIFLNQAFINIQADTAGHVNYNVYKPKSASTTSPADTSSASLGINQILIENSRLVYNDRSLPMQFIARGINYTGKGDLSKDVFDLYTHTEMASVDFYYNNNAYVLGKKVNADLITKINTKSLAFVFQKNDLLINQLPVKFIGKFAFLKNGYDMDFKINSNESSLHDMLTALPPSYLKWLEKTEVNGIGNLQLELAGKYIAADSIMPDLNLKVNVRNGYINNEKSPVPISNLYVNFETKLPGLDPDSLQVNLDSLYFNMGKDYFSSIIRVKGVKKPDIYAKVNTEIDLEKWNNAFGVKPVKLKGRYSLHLLASGKYATGIKRIGIRKVDTVITSIPKFSLKSSFTNGYFKYASLPEALQDISFNVNAECPDNNYEHATFEIQNLNAKALDNYIKGNFKISAAPGDPMDAALDARFNLADIKKFYPLDAGYTISGMLLANMQIKGKYVPAKHVFPVTTANINLKNGSIQTKYYPHSIQNIQVNTQITNSNGSLKGLKVVIKPASFVFEDKPFSVSAYLNDFSNLQYNIQSQGTLDVGKIYQVFAIKGYGVKGLVTTHLSLKGKQSDAIAGRYDKLSNSGSMQVNDIALSSELFPKPFIIKNGTFSFNQDKMQFDAFKATYGKSTIILNGALSNVIGYATKPGSVLNGDFNFSSPSIIADDFMAFANTSPTETGKAGPGPSGVIMVPKNLNLNFTADVKKIKYNGLELKDAKGQMTINNGNIILKQTGFTLIGTPVSMDATYASSSPTKATFDYHINAQNFDVKKAYQQIKLFRDMATSAKNAEGLISLDYKLAGRLNSDMKPVYPSLTGGGVLSVEKVKLKGFKLFSAVGSKTDHKGIDSGDVSKVNIETTVANNIITIKQTKMRMAGFRLKFDGQVSFDNALNLHFRLGLPPLGILGIPMTITGTETKPIIHLGRGKQGDELKETEDNDPGR</sequence>